<dbReference type="HOGENOM" id="CLU_1539472_0_0_1"/>
<proteinExistence type="predicted"/>
<dbReference type="InParanoid" id="H2Y4S9"/>
<dbReference type="OMA" id="INTLCIC"/>
<feature type="signal peptide" evidence="1">
    <location>
        <begin position="1"/>
        <end position="18"/>
    </location>
</feature>
<protein>
    <submittedName>
        <fullName evidence="2">Uncharacterized protein</fullName>
    </submittedName>
</protein>
<evidence type="ECO:0000256" key="1">
    <source>
        <dbReference type="SAM" id="SignalP"/>
    </source>
</evidence>
<dbReference type="Proteomes" id="UP000007875">
    <property type="component" value="Unassembled WGS sequence"/>
</dbReference>
<feature type="chain" id="PRO_5003577272" evidence="1">
    <location>
        <begin position="19"/>
        <end position="174"/>
    </location>
</feature>
<keyword evidence="3" id="KW-1185">Reference proteome</keyword>
<reference evidence="3" key="1">
    <citation type="submission" date="2003-08" db="EMBL/GenBank/DDBJ databases">
        <authorList>
            <person name="Birren B."/>
            <person name="Nusbaum C."/>
            <person name="Abebe A."/>
            <person name="Abouelleil A."/>
            <person name="Adekoya E."/>
            <person name="Ait-zahra M."/>
            <person name="Allen N."/>
            <person name="Allen T."/>
            <person name="An P."/>
            <person name="Anderson M."/>
            <person name="Anderson S."/>
            <person name="Arachchi H."/>
            <person name="Armbruster J."/>
            <person name="Bachantsang P."/>
            <person name="Baldwin J."/>
            <person name="Barry A."/>
            <person name="Bayul T."/>
            <person name="Blitshsteyn B."/>
            <person name="Bloom T."/>
            <person name="Blye J."/>
            <person name="Boguslavskiy L."/>
            <person name="Borowsky M."/>
            <person name="Boukhgalter B."/>
            <person name="Brunache A."/>
            <person name="Butler J."/>
            <person name="Calixte N."/>
            <person name="Calvo S."/>
            <person name="Camarata J."/>
            <person name="Campo K."/>
            <person name="Chang J."/>
            <person name="Cheshatsang Y."/>
            <person name="Citroen M."/>
            <person name="Collymore A."/>
            <person name="Considine T."/>
            <person name="Cook A."/>
            <person name="Cooke P."/>
            <person name="Corum B."/>
            <person name="Cuomo C."/>
            <person name="David R."/>
            <person name="Dawoe T."/>
            <person name="Degray S."/>
            <person name="Dodge S."/>
            <person name="Dooley K."/>
            <person name="Dorje P."/>
            <person name="Dorjee K."/>
            <person name="Dorris L."/>
            <person name="Duffey N."/>
            <person name="Dupes A."/>
            <person name="Elkins T."/>
            <person name="Engels R."/>
            <person name="Erickson J."/>
            <person name="Farina A."/>
            <person name="Faro S."/>
            <person name="Ferreira P."/>
            <person name="Fischer H."/>
            <person name="Fitzgerald M."/>
            <person name="Foley K."/>
            <person name="Gage D."/>
            <person name="Galagan J."/>
            <person name="Gearin G."/>
            <person name="Gnerre S."/>
            <person name="Gnirke A."/>
            <person name="Goyette A."/>
            <person name="Graham J."/>
            <person name="Grandbois E."/>
            <person name="Gyaltsen K."/>
            <person name="Hafez N."/>
            <person name="Hagopian D."/>
            <person name="Hagos B."/>
            <person name="Hall J."/>
            <person name="Hatcher B."/>
            <person name="Heller A."/>
            <person name="Higgins H."/>
            <person name="Honan T."/>
            <person name="Horn A."/>
            <person name="Houde N."/>
            <person name="Hughes L."/>
            <person name="Hulme W."/>
            <person name="Husby E."/>
            <person name="Iliev I."/>
            <person name="Jaffe D."/>
            <person name="Jones C."/>
            <person name="Kamal M."/>
            <person name="Kamat A."/>
            <person name="Kamvysselis M."/>
            <person name="Karlsson E."/>
            <person name="Kells C."/>
            <person name="Kieu A."/>
            <person name="Kisner P."/>
            <person name="Kodira C."/>
            <person name="Kulbokas E."/>
            <person name="Labutti K."/>
            <person name="Lama D."/>
            <person name="Landers T."/>
            <person name="Leger J."/>
            <person name="Levine S."/>
            <person name="Lewis D."/>
            <person name="Lewis T."/>
            <person name="Lindblad-toh K."/>
            <person name="Liu X."/>
            <person name="Lokyitsang T."/>
            <person name="Lokyitsang Y."/>
            <person name="Lucien O."/>
            <person name="Lui A."/>
            <person name="Ma L.J."/>
            <person name="Mabbitt R."/>
            <person name="Macdonald J."/>
            <person name="Maclean C."/>
            <person name="Major J."/>
            <person name="Manning J."/>
            <person name="Marabella R."/>
            <person name="Maru K."/>
            <person name="Matthews C."/>
            <person name="Mauceli E."/>
            <person name="Mccarthy M."/>
            <person name="Mcdonough S."/>
            <person name="Mcghee T."/>
            <person name="Meldrim J."/>
            <person name="Meneus L."/>
            <person name="Mesirov J."/>
            <person name="Mihalev A."/>
            <person name="Mihova T."/>
            <person name="Mikkelsen T."/>
            <person name="Mlenga V."/>
            <person name="Moru K."/>
            <person name="Mozes J."/>
            <person name="Mulrain L."/>
            <person name="Munson G."/>
            <person name="Naylor J."/>
            <person name="Newes C."/>
            <person name="Nguyen C."/>
            <person name="Nguyen N."/>
            <person name="Nguyen T."/>
            <person name="Nicol R."/>
            <person name="Nielsen C."/>
            <person name="Nizzari M."/>
            <person name="Norbu C."/>
            <person name="Norbu N."/>
            <person name="O'donnell P."/>
            <person name="Okoawo O."/>
            <person name="O'leary S."/>
            <person name="Omotosho B."/>
            <person name="O'neill K."/>
            <person name="Osman S."/>
            <person name="Parker S."/>
            <person name="Perrin D."/>
            <person name="Phunkhang P."/>
            <person name="Piqani B."/>
            <person name="Purcell S."/>
            <person name="Rachupka T."/>
            <person name="Ramasamy U."/>
            <person name="Rameau R."/>
            <person name="Ray V."/>
            <person name="Raymond C."/>
            <person name="Retta R."/>
            <person name="Richardson S."/>
            <person name="Rise C."/>
            <person name="Rodriguez J."/>
            <person name="Rogers J."/>
            <person name="Rogov P."/>
            <person name="Rutman M."/>
            <person name="Schupbach R."/>
            <person name="Seaman C."/>
            <person name="Settipalli S."/>
            <person name="Sharpe T."/>
            <person name="Sheridan J."/>
            <person name="Sherpa N."/>
            <person name="Shi J."/>
            <person name="Smirnov S."/>
            <person name="Smith C."/>
            <person name="Sougnez C."/>
            <person name="Spencer B."/>
            <person name="Stalker J."/>
            <person name="Stange-thomann N."/>
            <person name="Stavropoulos S."/>
            <person name="Stetson K."/>
            <person name="Stone C."/>
            <person name="Stone S."/>
            <person name="Stubbs M."/>
            <person name="Talamas J."/>
            <person name="Tchuinga P."/>
            <person name="Tenzing P."/>
            <person name="Tesfaye S."/>
            <person name="Theodore J."/>
            <person name="Thoulutsang Y."/>
            <person name="Topham K."/>
            <person name="Towey S."/>
            <person name="Tsamla T."/>
            <person name="Tsomo N."/>
            <person name="Vallee D."/>
            <person name="Vassiliev H."/>
            <person name="Venkataraman V."/>
            <person name="Vinson J."/>
            <person name="Vo A."/>
            <person name="Wade C."/>
            <person name="Wang S."/>
            <person name="Wangchuk T."/>
            <person name="Wangdi T."/>
            <person name="Whittaker C."/>
            <person name="Wilkinson J."/>
            <person name="Wu Y."/>
            <person name="Wyman D."/>
            <person name="Yadav S."/>
            <person name="Yang S."/>
            <person name="Yang X."/>
            <person name="Yeager S."/>
            <person name="Yee E."/>
            <person name="Young G."/>
            <person name="Zainoun J."/>
            <person name="Zembeck L."/>
            <person name="Zimmer A."/>
            <person name="Zody M."/>
            <person name="Lander E."/>
        </authorList>
    </citation>
    <scope>NUCLEOTIDE SEQUENCE [LARGE SCALE GENOMIC DNA]</scope>
</reference>
<sequence length="174" mass="20013">MFFISINTLCICSSWAVARTILILLSKLPDEHILHDCFLLINMASFCTNLWNYLSDQIEQPKLLKCPSAVLTSLNCIGGTPGSGLSMLMFRSTKNKEDQFRHLVICGVQCVVLMAGAEYAYPHYTTTMQLTHAYDEISHTVHNMWTLLFDRFNYNTRSMKTSRVFEQILNRIYI</sequence>
<evidence type="ECO:0000313" key="2">
    <source>
        <dbReference type="Ensembl" id="ENSCSAVP00000000327.1"/>
    </source>
</evidence>
<reference evidence="2" key="3">
    <citation type="submission" date="2025-09" db="UniProtKB">
        <authorList>
            <consortium name="Ensembl"/>
        </authorList>
    </citation>
    <scope>IDENTIFICATION</scope>
</reference>
<dbReference type="GeneTree" id="ENSGT00390000018812"/>
<name>H2Y4S9_CIOSA</name>
<accession>H2Y4S9</accession>
<keyword evidence="1" id="KW-0732">Signal</keyword>
<dbReference type="AlphaFoldDB" id="H2Y4S9"/>
<reference evidence="2" key="2">
    <citation type="submission" date="2025-08" db="UniProtKB">
        <authorList>
            <consortium name="Ensembl"/>
        </authorList>
    </citation>
    <scope>IDENTIFICATION</scope>
</reference>
<evidence type="ECO:0000313" key="3">
    <source>
        <dbReference type="Proteomes" id="UP000007875"/>
    </source>
</evidence>
<dbReference type="Ensembl" id="ENSCSAVT00000000330.1">
    <property type="protein sequence ID" value="ENSCSAVP00000000327.1"/>
    <property type="gene ID" value="ENSCSAVG00000000182.1"/>
</dbReference>
<organism evidence="2 3">
    <name type="scientific">Ciona savignyi</name>
    <name type="common">Pacific transparent sea squirt</name>
    <dbReference type="NCBI Taxonomy" id="51511"/>
    <lineage>
        <taxon>Eukaryota</taxon>
        <taxon>Metazoa</taxon>
        <taxon>Chordata</taxon>
        <taxon>Tunicata</taxon>
        <taxon>Ascidiacea</taxon>
        <taxon>Phlebobranchia</taxon>
        <taxon>Cionidae</taxon>
        <taxon>Ciona</taxon>
    </lineage>
</organism>